<dbReference type="InterPro" id="IPR036881">
    <property type="entry name" value="Glyco_hydro_3_C_sf"/>
</dbReference>
<dbReference type="PANTHER" id="PTHR42715:SF10">
    <property type="entry name" value="BETA-GLUCOSIDASE"/>
    <property type="match status" value="1"/>
</dbReference>
<dbReference type="SUPFAM" id="SSF51445">
    <property type="entry name" value="(Trans)glycosidases"/>
    <property type="match status" value="1"/>
</dbReference>
<keyword evidence="3" id="KW-0119">Carbohydrate metabolism</keyword>
<dbReference type="InterPro" id="IPR026891">
    <property type="entry name" value="Fn3-like"/>
</dbReference>
<evidence type="ECO:0000313" key="7">
    <source>
        <dbReference type="Proteomes" id="UP001597391"/>
    </source>
</evidence>
<comment type="similarity">
    <text evidence="1 4">Belongs to the glycosyl hydrolase 3 family.</text>
</comment>
<evidence type="ECO:0000256" key="3">
    <source>
        <dbReference type="ARBA" id="ARBA00023277"/>
    </source>
</evidence>
<dbReference type="InterPro" id="IPR002772">
    <property type="entry name" value="Glyco_hydro_3_C"/>
</dbReference>
<dbReference type="InterPro" id="IPR013783">
    <property type="entry name" value="Ig-like_fold"/>
</dbReference>
<dbReference type="Pfam" id="PF01915">
    <property type="entry name" value="Glyco_hydro_3_C"/>
    <property type="match status" value="1"/>
</dbReference>
<dbReference type="RefSeq" id="WP_377466206.1">
    <property type="nucleotide sequence ID" value="NZ_JBHUOP010000003.1"/>
</dbReference>
<dbReference type="PROSITE" id="PS00775">
    <property type="entry name" value="GLYCOSYL_HYDROL_F3"/>
    <property type="match status" value="1"/>
</dbReference>
<dbReference type="EMBL" id="JBHUOP010000003">
    <property type="protein sequence ID" value="MFD2840376.1"/>
    <property type="molecule type" value="Genomic_DNA"/>
</dbReference>
<dbReference type="GO" id="GO:0016787">
    <property type="term" value="F:hydrolase activity"/>
    <property type="evidence" value="ECO:0007669"/>
    <property type="project" value="UniProtKB-KW"/>
</dbReference>
<proteinExistence type="inferred from homology"/>
<dbReference type="Pfam" id="PF00933">
    <property type="entry name" value="Glyco_hydro_3"/>
    <property type="match status" value="1"/>
</dbReference>
<dbReference type="InterPro" id="IPR036962">
    <property type="entry name" value="Glyco_hydro_3_N_sf"/>
</dbReference>
<reference evidence="7" key="1">
    <citation type="journal article" date="2019" name="Int. J. Syst. Evol. Microbiol.">
        <title>The Global Catalogue of Microorganisms (GCM) 10K type strain sequencing project: providing services to taxonomists for standard genome sequencing and annotation.</title>
        <authorList>
            <consortium name="The Broad Institute Genomics Platform"/>
            <consortium name="The Broad Institute Genome Sequencing Center for Infectious Disease"/>
            <person name="Wu L."/>
            <person name="Ma J."/>
        </authorList>
    </citation>
    <scope>NUCLEOTIDE SEQUENCE [LARGE SCALE GENOMIC DNA]</scope>
    <source>
        <strain evidence="7">KCTC 33576</strain>
    </source>
</reference>
<dbReference type="SMART" id="SM01217">
    <property type="entry name" value="Fn3_like"/>
    <property type="match status" value="1"/>
</dbReference>
<comment type="caution">
    <text evidence="6">The sequence shown here is derived from an EMBL/GenBank/DDBJ whole genome shotgun (WGS) entry which is preliminary data.</text>
</comment>
<dbReference type="Gene3D" id="3.20.20.300">
    <property type="entry name" value="Glycoside hydrolase, family 3, N-terminal domain"/>
    <property type="match status" value="1"/>
</dbReference>
<dbReference type="PRINTS" id="PR00133">
    <property type="entry name" value="GLHYDRLASE3"/>
</dbReference>
<feature type="domain" description="Fibronectin type III-like" evidence="5">
    <location>
        <begin position="582"/>
        <end position="652"/>
    </location>
</feature>
<dbReference type="InterPro" id="IPR017853">
    <property type="entry name" value="GH"/>
</dbReference>
<keyword evidence="7" id="KW-1185">Reference proteome</keyword>
<organism evidence="6 7">
    <name type="scientific">Populibacterium corticicola</name>
    <dbReference type="NCBI Taxonomy" id="1812826"/>
    <lineage>
        <taxon>Bacteria</taxon>
        <taxon>Bacillati</taxon>
        <taxon>Actinomycetota</taxon>
        <taxon>Actinomycetes</taxon>
        <taxon>Micrococcales</taxon>
        <taxon>Jonesiaceae</taxon>
        <taxon>Populibacterium</taxon>
    </lineage>
</organism>
<evidence type="ECO:0000256" key="2">
    <source>
        <dbReference type="ARBA" id="ARBA00022801"/>
    </source>
</evidence>
<dbReference type="Gene3D" id="3.40.50.1700">
    <property type="entry name" value="Glycoside hydrolase family 3 C-terminal domain"/>
    <property type="match status" value="1"/>
</dbReference>
<evidence type="ECO:0000259" key="5">
    <source>
        <dbReference type="SMART" id="SM01217"/>
    </source>
</evidence>
<name>A0ABW5XDH0_9MICO</name>
<dbReference type="PANTHER" id="PTHR42715">
    <property type="entry name" value="BETA-GLUCOSIDASE"/>
    <property type="match status" value="1"/>
</dbReference>
<sequence length="754" mass="80362">MTDRSTYLSELSNAEIASLSSGNGFWYSKRVGEVPSFNLSDGPHGLRKQGTSEDHLGMAPSVPATCFPPAVALSQTWDADLIERVGTALGEEGQAEGVGVLLGPGINIKRDPRCGRNFEYFSEDPVLAGELGTAWVKGVQSQGVGTSLKHFAANNQEDDRMRVSSNVDERTLREIYLRPFQKVVTQAQPWTVMCSYNKVNGTYASENPWLLTKVLRDEWGFEGFVVSDWGAVANRVNAVKAGLDLQMPYDGGTADQELTAALDSGEIDRATAQQAAERVARVADRVAESRREGFAYDVDAHHGIAREAAARAIVLLKNEGDILPLTTGQRITVIGEFAATPRIQGAGSSRVNNQRLDVPLEELRAQFGAENVSYAQGFSAETDGTDSDLATEAIASAAAADVAILFLGLGNSQESEGFDRTHIELPVDQIELLKAVAEKQENVVVVLTHGAVLRLTPVIENATAILDAALLGQGGGHAVASVLSGAVNPSGKLAETVPVRLEDVPAWGNFPGEHGNVNYGEGQYVGYRWYESRDIAVSYPFGHGLSYTTFEYTDLRVQPTAAGDSLTATVQVHNTGARDGREVVQLYTSVTDSAFERPVKELKAFAVVDVPAGGSATAALTVAVTDLEVWDVRRDSWIVEGGTYTVQVGASSADIRLTGTVEISGTETPLPLHLDSSFGEVMADPVAARLVIPVLQDSPFVADGDGDDALGVDMMKMLASLPLSRLVAMAPGSLTTEKVQAVIAQVNTENGVTV</sequence>
<dbReference type="InterPro" id="IPR001764">
    <property type="entry name" value="Glyco_hydro_3_N"/>
</dbReference>
<dbReference type="Proteomes" id="UP001597391">
    <property type="component" value="Unassembled WGS sequence"/>
</dbReference>
<keyword evidence="2 4" id="KW-0378">Hydrolase</keyword>
<gene>
    <name evidence="6" type="ORF">ACFSYH_07295</name>
</gene>
<keyword evidence="4" id="KW-0326">Glycosidase</keyword>
<dbReference type="SUPFAM" id="SSF52279">
    <property type="entry name" value="Beta-D-glucan exohydrolase, C-terminal domain"/>
    <property type="match status" value="1"/>
</dbReference>
<dbReference type="Gene3D" id="2.60.40.10">
    <property type="entry name" value="Immunoglobulins"/>
    <property type="match status" value="1"/>
</dbReference>
<dbReference type="InterPro" id="IPR019800">
    <property type="entry name" value="Glyco_hydro_3_AS"/>
</dbReference>
<evidence type="ECO:0000256" key="1">
    <source>
        <dbReference type="ARBA" id="ARBA00005336"/>
    </source>
</evidence>
<evidence type="ECO:0000313" key="6">
    <source>
        <dbReference type="EMBL" id="MFD2840376.1"/>
    </source>
</evidence>
<evidence type="ECO:0000256" key="4">
    <source>
        <dbReference type="RuleBase" id="RU361161"/>
    </source>
</evidence>
<accession>A0ABW5XDH0</accession>
<dbReference type="InterPro" id="IPR050288">
    <property type="entry name" value="Cellulose_deg_GH3"/>
</dbReference>
<dbReference type="Pfam" id="PF14310">
    <property type="entry name" value="Fn3-like"/>
    <property type="match status" value="1"/>
</dbReference>
<protein>
    <submittedName>
        <fullName evidence="6">Glycoside hydrolase family 3 C-terminal domain-containing protein</fullName>
    </submittedName>
</protein>